<name>A0ABV3GHW2_MICGL</name>
<dbReference type="RefSeq" id="WP_358135333.1">
    <property type="nucleotide sequence ID" value="NZ_JBFALK010000012.1"/>
</dbReference>
<accession>A0ABV3GHW2</accession>
<sequence>MSSGDSILEAQWSRLRPELLDAYSTLIDQLRESASHQDLLDAYLAAKRVSAIAYQALLRANIPKQDTAWQTVRQTLDYEMDREYAHVLPDWARKIPYNSRTHQELFSLLAERLGEPVPADYLRVIAADAVHAERRVRELRELGLPVVTAKVAEADTYTLGSLDLDKSYIHSIARNTIKSNKNIPEEEKKHLLSLLH</sequence>
<comment type="caution">
    <text evidence="1">The sequence shown here is derived from an EMBL/GenBank/DDBJ whole genome shotgun (WGS) entry which is preliminary data.</text>
</comment>
<keyword evidence="2" id="KW-1185">Reference proteome</keyword>
<gene>
    <name evidence="1" type="ORF">AB0I59_21630</name>
</gene>
<organism evidence="1 2">
    <name type="scientific">Microtetraspora glauca</name>
    <dbReference type="NCBI Taxonomy" id="1996"/>
    <lineage>
        <taxon>Bacteria</taxon>
        <taxon>Bacillati</taxon>
        <taxon>Actinomycetota</taxon>
        <taxon>Actinomycetes</taxon>
        <taxon>Streptosporangiales</taxon>
        <taxon>Streptosporangiaceae</taxon>
        <taxon>Microtetraspora</taxon>
    </lineage>
</organism>
<evidence type="ECO:0000313" key="1">
    <source>
        <dbReference type="EMBL" id="MEV0971239.1"/>
    </source>
</evidence>
<dbReference type="Proteomes" id="UP001551675">
    <property type="component" value="Unassembled WGS sequence"/>
</dbReference>
<evidence type="ECO:0000313" key="2">
    <source>
        <dbReference type="Proteomes" id="UP001551675"/>
    </source>
</evidence>
<dbReference type="EMBL" id="JBFALK010000012">
    <property type="protein sequence ID" value="MEV0971239.1"/>
    <property type="molecule type" value="Genomic_DNA"/>
</dbReference>
<protein>
    <submittedName>
        <fullName evidence="1">Uncharacterized protein</fullName>
    </submittedName>
</protein>
<proteinExistence type="predicted"/>
<reference evidence="1 2" key="1">
    <citation type="submission" date="2024-06" db="EMBL/GenBank/DDBJ databases">
        <title>The Natural Products Discovery Center: Release of the First 8490 Sequenced Strains for Exploring Actinobacteria Biosynthetic Diversity.</title>
        <authorList>
            <person name="Kalkreuter E."/>
            <person name="Kautsar S.A."/>
            <person name="Yang D."/>
            <person name="Bader C.D."/>
            <person name="Teijaro C.N."/>
            <person name="Fluegel L."/>
            <person name="Davis C.M."/>
            <person name="Simpson J.R."/>
            <person name="Lauterbach L."/>
            <person name="Steele A.D."/>
            <person name="Gui C."/>
            <person name="Meng S."/>
            <person name="Li G."/>
            <person name="Viehrig K."/>
            <person name="Ye F."/>
            <person name="Su P."/>
            <person name="Kiefer A.F."/>
            <person name="Nichols A."/>
            <person name="Cepeda A.J."/>
            <person name="Yan W."/>
            <person name="Fan B."/>
            <person name="Jiang Y."/>
            <person name="Adhikari A."/>
            <person name="Zheng C.-J."/>
            <person name="Schuster L."/>
            <person name="Cowan T.M."/>
            <person name="Smanski M.J."/>
            <person name="Chevrette M.G."/>
            <person name="De Carvalho L.P.S."/>
            <person name="Shen B."/>
        </authorList>
    </citation>
    <scope>NUCLEOTIDE SEQUENCE [LARGE SCALE GENOMIC DNA]</scope>
    <source>
        <strain evidence="1 2">NPDC050100</strain>
    </source>
</reference>